<evidence type="ECO:0000256" key="5">
    <source>
        <dbReference type="PROSITE-ProRule" id="PRU00409"/>
    </source>
</evidence>
<dbReference type="PROSITE" id="PS51160">
    <property type="entry name" value="ACYLPHOSPHATASE_3"/>
    <property type="match status" value="1"/>
</dbReference>
<dbReference type="RefSeq" id="WP_305945065.1">
    <property type="nucleotide sequence ID" value="NZ_JAUZVY010000002.1"/>
</dbReference>
<dbReference type="InterPro" id="IPR011761">
    <property type="entry name" value="ATP-grasp"/>
</dbReference>
<dbReference type="PROSITE" id="PS50975">
    <property type="entry name" value="ATP_GRASP"/>
    <property type="match status" value="1"/>
</dbReference>
<dbReference type="InterPro" id="IPR029465">
    <property type="entry name" value="ATPgrasp_TupA"/>
</dbReference>
<dbReference type="SUPFAM" id="SSF56059">
    <property type="entry name" value="Glutathione synthetase ATP-binding domain-like"/>
    <property type="match status" value="1"/>
</dbReference>
<comment type="similarity">
    <text evidence="1 7">Belongs to the acylphosphatase family.</text>
</comment>
<keyword evidence="5" id="KW-0547">Nucleotide-binding</keyword>
<evidence type="ECO:0000256" key="6">
    <source>
        <dbReference type="PROSITE-ProRule" id="PRU00520"/>
    </source>
</evidence>
<dbReference type="EMBL" id="JAUZVY010000002">
    <property type="protein sequence ID" value="MDP4528978.1"/>
    <property type="molecule type" value="Genomic_DNA"/>
</dbReference>
<feature type="active site" evidence="6">
    <location>
        <position position="38"/>
    </location>
</feature>
<proteinExistence type="inferred from homology"/>
<evidence type="ECO:0000256" key="2">
    <source>
        <dbReference type="ARBA" id="ARBA00012150"/>
    </source>
</evidence>
<evidence type="ECO:0000259" key="9">
    <source>
        <dbReference type="PROSITE" id="PS51160"/>
    </source>
</evidence>
<comment type="catalytic activity">
    <reaction evidence="4 6">
        <text>an acyl phosphate + H2O = a carboxylate + phosphate + H(+)</text>
        <dbReference type="Rhea" id="RHEA:14965"/>
        <dbReference type="ChEBI" id="CHEBI:15377"/>
        <dbReference type="ChEBI" id="CHEBI:15378"/>
        <dbReference type="ChEBI" id="CHEBI:29067"/>
        <dbReference type="ChEBI" id="CHEBI:43474"/>
        <dbReference type="ChEBI" id="CHEBI:59918"/>
        <dbReference type="EC" id="3.6.1.7"/>
    </reaction>
</comment>
<protein>
    <recommendedName>
        <fullName evidence="3 6">acylphosphatase</fullName>
        <ecNumber evidence="2 6">3.6.1.7</ecNumber>
    </recommendedName>
</protein>
<evidence type="ECO:0000313" key="10">
    <source>
        <dbReference type="EMBL" id="MDP4528978.1"/>
    </source>
</evidence>
<evidence type="ECO:0000313" key="11">
    <source>
        <dbReference type="Proteomes" id="UP001236258"/>
    </source>
</evidence>
<dbReference type="SUPFAM" id="SSF54975">
    <property type="entry name" value="Acylphosphatase/BLUF domain-like"/>
    <property type="match status" value="1"/>
</dbReference>
<keyword evidence="11" id="KW-1185">Reference proteome</keyword>
<reference evidence="10 11" key="1">
    <citation type="submission" date="2023-08" db="EMBL/GenBank/DDBJ databases">
        <authorList>
            <person name="Joshi A."/>
            <person name="Thite S."/>
        </authorList>
    </citation>
    <scope>NUCLEOTIDE SEQUENCE [LARGE SCALE GENOMIC DNA]</scope>
    <source>
        <strain evidence="10 11">1E1</strain>
    </source>
</reference>
<organism evidence="10 11">
    <name type="scientific">Alkalimonas delamerensis</name>
    <dbReference type="NCBI Taxonomy" id="265981"/>
    <lineage>
        <taxon>Bacteria</taxon>
        <taxon>Pseudomonadati</taxon>
        <taxon>Pseudomonadota</taxon>
        <taxon>Gammaproteobacteria</taxon>
        <taxon>Alkalimonas</taxon>
    </lineage>
</organism>
<name>A0ABT9GPS4_9GAMM</name>
<evidence type="ECO:0000256" key="4">
    <source>
        <dbReference type="ARBA" id="ARBA00047645"/>
    </source>
</evidence>
<dbReference type="InterPro" id="IPR017968">
    <property type="entry name" value="Acylphosphatase_CS"/>
</dbReference>
<keyword evidence="5" id="KW-0067">ATP-binding</keyword>
<feature type="domain" description="Acylphosphatase-like" evidence="9">
    <location>
        <begin position="5"/>
        <end position="90"/>
    </location>
</feature>
<feature type="domain" description="ATP-grasp" evidence="8">
    <location>
        <begin position="240"/>
        <end position="459"/>
    </location>
</feature>
<dbReference type="InterPro" id="IPR020456">
    <property type="entry name" value="Acylphosphatase"/>
</dbReference>
<evidence type="ECO:0000259" key="8">
    <source>
        <dbReference type="PROSITE" id="PS50975"/>
    </source>
</evidence>
<evidence type="ECO:0000256" key="3">
    <source>
        <dbReference type="ARBA" id="ARBA00015991"/>
    </source>
</evidence>
<dbReference type="Pfam" id="PF14305">
    <property type="entry name" value="ATPgrasp_TupA"/>
    <property type="match status" value="1"/>
</dbReference>
<dbReference type="EC" id="3.6.1.7" evidence="2 6"/>
<evidence type="ECO:0000256" key="1">
    <source>
        <dbReference type="ARBA" id="ARBA00005614"/>
    </source>
</evidence>
<gene>
    <name evidence="10" type="ORF">Q3O59_08045</name>
</gene>
<keyword evidence="6" id="KW-0378">Hydrolase</keyword>
<dbReference type="Pfam" id="PF00708">
    <property type="entry name" value="Acylphosphatase"/>
    <property type="match status" value="1"/>
</dbReference>
<accession>A0ABT9GPS4</accession>
<dbReference type="PANTHER" id="PTHR47268:SF4">
    <property type="entry name" value="ACYLPHOSPHATASE"/>
    <property type="match status" value="1"/>
</dbReference>
<dbReference type="Proteomes" id="UP001236258">
    <property type="component" value="Unassembled WGS sequence"/>
</dbReference>
<comment type="caution">
    <text evidence="10">The sequence shown here is derived from an EMBL/GenBank/DDBJ whole genome shotgun (WGS) entry which is preliminary data.</text>
</comment>
<dbReference type="InterPro" id="IPR036046">
    <property type="entry name" value="Acylphosphatase-like_dom_sf"/>
</dbReference>
<dbReference type="PANTHER" id="PTHR47268">
    <property type="entry name" value="ACYLPHOSPHATASE"/>
    <property type="match status" value="1"/>
</dbReference>
<dbReference type="PROSITE" id="PS00151">
    <property type="entry name" value="ACYLPHOSPHATASE_2"/>
    <property type="match status" value="1"/>
</dbReference>
<feature type="active site" evidence="6">
    <location>
        <position position="20"/>
    </location>
</feature>
<sequence length="481" mass="54543">MTEHALLFVITGQVQNVGFRKFVVKTAIGLDIAGWVQNCEDGSVRVLAAGPRWAQHAIYQALLSGPAPASVANVVLYPIQRKVKGFKLHYQKKPASFAHFFPNQTLPEPIAPNSYFVDSHLEKQAGTDKDIIYKSDLSEFKALAQQQKQEREKSHQLVQDNMQQMLRSYPKRSAEILTTYGAFTDGYHINHRLVKHASRHGSLASIPSFRLLMGLRTRKQLLADKGACPEWRLNDKSKSYHFIDSLGLQRPKSFPGSYKLAQLPEEYNIAIKPTAGAASKGVFLVYRPDYIVEVKTAQVFASYSAMKKRMQMLLKSGDVKGDAWLLEELVLLDDNQQQPARDLKFLCFYGEIALIREMSRFPVVSDLWVDSSGKQLDTGKDTGVPLADPTPIKREFLELVQKLSLEIPAPFMRIDFLLSKNQLVFGEFTPRPGSFALFNEETDRMLGDYFLKAEARLQRDLLLGKRFEKYSHYINKSFDGI</sequence>
<dbReference type="Gene3D" id="3.30.70.100">
    <property type="match status" value="1"/>
</dbReference>
<evidence type="ECO:0000256" key="7">
    <source>
        <dbReference type="RuleBase" id="RU004168"/>
    </source>
</evidence>
<dbReference type="InterPro" id="IPR001792">
    <property type="entry name" value="Acylphosphatase-like_dom"/>
</dbReference>